<dbReference type="InterPro" id="IPR031526">
    <property type="entry name" value="DUF4698"/>
</dbReference>
<keyword evidence="2" id="KW-1185">Reference proteome</keyword>
<dbReference type="EMBL" id="SWJQ01000748">
    <property type="protein sequence ID" value="TRZ11178.1"/>
    <property type="molecule type" value="Genomic_DNA"/>
</dbReference>
<dbReference type="PANTHER" id="PTHR34754">
    <property type="entry name" value="COILED-COIL DOMAIN-CONTAINING PROTEIN 60"/>
    <property type="match status" value="1"/>
</dbReference>
<evidence type="ECO:0000313" key="2">
    <source>
        <dbReference type="Proteomes" id="UP000796761"/>
    </source>
</evidence>
<reference evidence="1" key="1">
    <citation type="submission" date="2019-04" db="EMBL/GenBank/DDBJ databases">
        <title>Genome assembly of Zosterops borbonicus 15179.</title>
        <authorList>
            <person name="Leroy T."/>
            <person name="Anselmetti Y."/>
            <person name="Tilak M.-K."/>
            <person name="Nabholz B."/>
        </authorList>
    </citation>
    <scope>NUCLEOTIDE SEQUENCE</scope>
    <source>
        <strain evidence="1">HGM_15179</strain>
        <tissue evidence="1">Muscle</tissue>
    </source>
</reference>
<protein>
    <submittedName>
        <fullName evidence="1">Uncharacterized protein</fullName>
    </submittedName>
</protein>
<proteinExistence type="predicted"/>
<dbReference type="PANTHER" id="PTHR34754:SF1">
    <property type="entry name" value="COILED-COIL DOMAIN-CONTAINING PROTEIN 60"/>
    <property type="match status" value="1"/>
</dbReference>
<evidence type="ECO:0000313" key="1">
    <source>
        <dbReference type="EMBL" id="TRZ11178.1"/>
    </source>
</evidence>
<accession>A0A8K1LEV1</accession>
<dbReference type="OrthoDB" id="10017343at2759"/>
<name>A0A8K1LEV1_9PASS</name>
<feature type="non-terminal residue" evidence="1">
    <location>
        <position position="139"/>
    </location>
</feature>
<dbReference type="AlphaFoldDB" id="A0A8K1LEV1"/>
<feature type="non-terminal residue" evidence="1">
    <location>
        <position position="1"/>
    </location>
</feature>
<dbReference type="Proteomes" id="UP000796761">
    <property type="component" value="Unassembled WGS sequence"/>
</dbReference>
<organism evidence="1 2">
    <name type="scientific">Zosterops borbonicus</name>
    <dbReference type="NCBI Taxonomy" id="364589"/>
    <lineage>
        <taxon>Eukaryota</taxon>
        <taxon>Metazoa</taxon>
        <taxon>Chordata</taxon>
        <taxon>Craniata</taxon>
        <taxon>Vertebrata</taxon>
        <taxon>Euteleostomi</taxon>
        <taxon>Archelosauria</taxon>
        <taxon>Archosauria</taxon>
        <taxon>Dinosauria</taxon>
        <taxon>Saurischia</taxon>
        <taxon>Theropoda</taxon>
        <taxon>Coelurosauria</taxon>
        <taxon>Aves</taxon>
        <taxon>Neognathae</taxon>
        <taxon>Neoaves</taxon>
        <taxon>Telluraves</taxon>
        <taxon>Australaves</taxon>
        <taxon>Passeriformes</taxon>
        <taxon>Sylvioidea</taxon>
        <taxon>Zosteropidae</taxon>
        <taxon>Zosterops</taxon>
    </lineage>
</organism>
<gene>
    <name evidence="1" type="ORF">HGM15179_015919</name>
</gene>
<comment type="caution">
    <text evidence="1">The sequence shown here is derived from an EMBL/GenBank/DDBJ whole genome shotgun (WGS) entry which is preliminary data.</text>
</comment>
<sequence length="139" mass="15584">ECNMLVSPLSSEHFFQQLCATHCLLEALALKSNSLTHSILTCWNPRGRSKVLGIFCPLYSQTSSIASSSLIAFQKYQALKQMKYFGSDMERLRQLGMRTERERGEDGFPALLARLPECAKGDHYVLAALQVCSPELLQL</sequence>